<dbReference type="Proteomes" id="UP000012159">
    <property type="component" value="Unassembled WGS sequence"/>
</dbReference>
<name>M6W5E8_LEPBO</name>
<evidence type="ECO:0000313" key="1">
    <source>
        <dbReference type="EMBL" id="EMO64355.1"/>
    </source>
</evidence>
<proteinExistence type="predicted"/>
<evidence type="ECO:0000313" key="2">
    <source>
        <dbReference type="Proteomes" id="UP000012159"/>
    </source>
</evidence>
<gene>
    <name evidence="1" type="ORF">LEP1GSC133_4020</name>
</gene>
<accession>M6W5E8</accession>
<reference evidence="1 2" key="1">
    <citation type="submission" date="2013-01" db="EMBL/GenBank/DDBJ databases">
        <authorList>
            <person name="Harkins D.M."/>
            <person name="Durkin A.S."/>
            <person name="Brinkac L.M."/>
            <person name="Haft D.H."/>
            <person name="Selengut J.D."/>
            <person name="Sanka R."/>
            <person name="DePew J."/>
            <person name="Purushe J."/>
            <person name="Picardeau M."/>
            <person name="Werts C."/>
            <person name="Goarant C."/>
            <person name="Vinetz J.M."/>
            <person name="Sutton G.G."/>
            <person name="Nierman W.C."/>
            <person name="Fouts D.E."/>
        </authorList>
    </citation>
    <scope>NUCLEOTIDE SEQUENCE [LARGE SCALE GENOMIC DNA]</scope>
    <source>
        <strain evidence="1 2">200901868</strain>
    </source>
</reference>
<comment type="caution">
    <text evidence="1">The sequence shown here is derived from an EMBL/GenBank/DDBJ whole genome shotgun (WGS) entry which is preliminary data.</text>
</comment>
<dbReference type="AlphaFoldDB" id="M6W5E8"/>
<dbReference type="EMBL" id="AKWF02000028">
    <property type="protein sequence ID" value="EMO64355.1"/>
    <property type="molecule type" value="Genomic_DNA"/>
</dbReference>
<feature type="non-terminal residue" evidence="1">
    <location>
        <position position="109"/>
    </location>
</feature>
<dbReference type="STRING" id="1192866.LEP1GSC133_4020"/>
<protein>
    <submittedName>
        <fullName evidence="1">Uncharacterized protein</fullName>
    </submittedName>
</protein>
<sequence>MKKKEYSENIIHTIKIGVDARPFSTPVSGVGKMIHSVLFDLGKDVSFEFYLFSHKDIHPSYVNLLDLPGIRFVKGEGFFSKKGGLYFAVALPLQLSKMRLDLFWGTQQV</sequence>
<organism evidence="1 2">
    <name type="scientific">Leptospira borgpetersenii serovar Pomona str. 200901868</name>
    <dbReference type="NCBI Taxonomy" id="1192866"/>
    <lineage>
        <taxon>Bacteria</taxon>
        <taxon>Pseudomonadati</taxon>
        <taxon>Spirochaetota</taxon>
        <taxon>Spirochaetia</taxon>
        <taxon>Leptospirales</taxon>
        <taxon>Leptospiraceae</taxon>
        <taxon>Leptospira</taxon>
    </lineage>
</organism>